<dbReference type="Proteomes" id="UP000192923">
    <property type="component" value="Unassembled WGS sequence"/>
</dbReference>
<evidence type="ECO:0000256" key="2">
    <source>
        <dbReference type="SAM" id="Coils"/>
    </source>
</evidence>
<gene>
    <name evidence="3" type="ORF">SAMN02949497_2363</name>
</gene>
<dbReference type="EMBL" id="FXAM01000001">
    <property type="protein sequence ID" value="SMF95022.1"/>
    <property type="molecule type" value="Genomic_DNA"/>
</dbReference>
<protein>
    <submittedName>
        <fullName evidence="3">Outer membrane protein TolC</fullName>
    </submittedName>
</protein>
<feature type="coiled-coil region" evidence="2">
    <location>
        <begin position="359"/>
        <end position="418"/>
    </location>
</feature>
<dbReference type="SUPFAM" id="SSF56954">
    <property type="entry name" value="Outer membrane efflux proteins (OEP)"/>
    <property type="match status" value="1"/>
</dbReference>
<accession>A0A1Y6D3A0</accession>
<comment type="similarity">
    <text evidence="1">Belongs to the outer membrane factor (OMF) (TC 1.B.17) family.</text>
</comment>
<evidence type="ECO:0000256" key="1">
    <source>
        <dbReference type="ARBA" id="ARBA00007613"/>
    </source>
</evidence>
<dbReference type="InterPro" id="IPR010131">
    <property type="entry name" value="MdtP/NodT-like"/>
</dbReference>
<evidence type="ECO:0000313" key="3">
    <source>
        <dbReference type="EMBL" id="SMF95022.1"/>
    </source>
</evidence>
<dbReference type="InterPro" id="IPR003423">
    <property type="entry name" value="OMP_efflux"/>
</dbReference>
<evidence type="ECO:0000313" key="4">
    <source>
        <dbReference type="Proteomes" id="UP000192923"/>
    </source>
</evidence>
<keyword evidence="4" id="KW-1185">Reference proteome</keyword>
<keyword evidence="2" id="KW-0175">Coiled coil</keyword>
<dbReference type="Gene3D" id="1.20.1600.10">
    <property type="entry name" value="Outer membrane efflux proteins (OEP)"/>
    <property type="match status" value="1"/>
</dbReference>
<reference evidence="3 4" key="1">
    <citation type="submission" date="2016-12" db="EMBL/GenBank/DDBJ databases">
        <authorList>
            <person name="Song W.-J."/>
            <person name="Kurnit D.M."/>
        </authorList>
    </citation>
    <scope>NUCLEOTIDE SEQUENCE [LARGE SCALE GENOMIC DNA]</scope>
    <source>
        <strain evidence="3 4">175</strain>
    </source>
</reference>
<dbReference type="AlphaFoldDB" id="A0A1Y6D3A0"/>
<dbReference type="PANTHER" id="PTHR30203:SF24">
    <property type="entry name" value="BLR4935 PROTEIN"/>
    <property type="match status" value="1"/>
</dbReference>
<proteinExistence type="inferred from homology"/>
<feature type="coiled-coil region" evidence="2">
    <location>
        <begin position="234"/>
        <end position="261"/>
    </location>
</feature>
<organism evidence="3 4">
    <name type="scientific">Methylomagnum ishizawai</name>
    <dbReference type="NCBI Taxonomy" id="1760988"/>
    <lineage>
        <taxon>Bacteria</taxon>
        <taxon>Pseudomonadati</taxon>
        <taxon>Pseudomonadota</taxon>
        <taxon>Gammaproteobacteria</taxon>
        <taxon>Methylococcales</taxon>
        <taxon>Methylococcaceae</taxon>
        <taxon>Methylomagnum</taxon>
    </lineage>
</organism>
<dbReference type="PANTHER" id="PTHR30203">
    <property type="entry name" value="OUTER MEMBRANE CATION EFFLUX PROTEIN"/>
    <property type="match status" value="1"/>
</dbReference>
<name>A0A1Y6D3A0_9GAMM</name>
<dbReference type="Pfam" id="PF02321">
    <property type="entry name" value="OEP"/>
    <property type="match status" value="2"/>
</dbReference>
<dbReference type="STRING" id="1760988.SAMN02949497_2363"/>
<dbReference type="GO" id="GO:0015562">
    <property type="term" value="F:efflux transmembrane transporter activity"/>
    <property type="evidence" value="ECO:0007669"/>
    <property type="project" value="InterPro"/>
</dbReference>
<sequence>MRTQGQRPVSQAIPMKAHVLLITALLLPGCAEYTAQPLTPTATLAKFEARSLRDQGLRRFTAAGLHREPTPWPPTAWDFDALTLAALYYHPDMAVARSQRDLAEAGEITAGQRPNPSLAFSPTYVTNIASVPFTNPWIMGLNPDIPIETAGKRDDRIAHAQHLTESARMKIAAVAWQVRSRLRASLLNLHAARSAETLRAEQLAQQRAWFRLLEQRLAVGEISRPELTTAHLALAQADLALREAQRQAAETQVQLADALGVPASALSGLEISFEAVAQPPSLENLQPGTLRRQALLNRADILAALADYAATEAALQLEIAKQYPDVHLSPGYIFNQGEYKWVFGLSLSLPVLNQNQGPIAEAEARRKEAAARFEALQAKVAGEIDRTLAGAVATRQKLAAAEQLLADQARQRRSAEALFRAGETDRLALVAADLEYATTALARLDAQVKAQQALGLLEDALQRPLDDAIALPPMTEAPPGDGSR</sequence>